<evidence type="ECO:0000256" key="9">
    <source>
        <dbReference type="ARBA" id="ARBA00022840"/>
    </source>
</evidence>
<dbReference type="Gene3D" id="1.10.510.10">
    <property type="entry name" value="Transferase(Phosphotransferase) domain 1"/>
    <property type="match status" value="1"/>
</dbReference>
<evidence type="ECO:0000313" key="17">
    <source>
        <dbReference type="EMBL" id="KAJ7004941.1"/>
    </source>
</evidence>
<evidence type="ECO:0000256" key="11">
    <source>
        <dbReference type="ARBA" id="ARBA00047811"/>
    </source>
</evidence>
<evidence type="ECO:0000256" key="6">
    <source>
        <dbReference type="ARBA" id="ARBA00022679"/>
    </source>
</evidence>
<dbReference type="InterPro" id="IPR008271">
    <property type="entry name" value="Ser/Thr_kinase_AS"/>
</dbReference>
<dbReference type="InterPro" id="IPR017441">
    <property type="entry name" value="Protein_kinase_ATP_BS"/>
</dbReference>
<keyword evidence="8 17" id="KW-0418">Kinase</keyword>
<comment type="catalytic activity">
    <reaction evidence="12">
        <text>L-seryl-[protein] + ATP = O-phospho-L-seryl-[protein] + ADP + H(+)</text>
        <dbReference type="Rhea" id="RHEA:17989"/>
        <dbReference type="Rhea" id="RHEA-COMP:9863"/>
        <dbReference type="Rhea" id="RHEA-COMP:11604"/>
        <dbReference type="ChEBI" id="CHEBI:15378"/>
        <dbReference type="ChEBI" id="CHEBI:29999"/>
        <dbReference type="ChEBI" id="CHEBI:30616"/>
        <dbReference type="ChEBI" id="CHEBI:83421"/>
        <dbReference type="ChEBI" id="CHEBI:456216"/>
        <dbReference type="EC" id="2.7.11.24"/>
    </reaction>
</comment>
<keyword evidence="9 14" id="KW-0067">ATP-binding</keyword>
<dbReference type="Proteomes" id="UP001164929">
    <property type="component" value="Chromosome 3"/>
</dbReference>
<evidence type="ECO:0000256" key="15">
    <source>
        <dbReference type="RuleBase" id="RU000304"/>
    </source>
</evidence>
<comment type="catalytic activity">
    <reaction evidence="10">
        <text>L-threonyl-[protein] + ATP = O-phospho-L-threonyl-[protein] + ADP + H(+)</text>
        <dbReference type="Rhea" id="RHEA:46608"/>
        <dbReference type="Rhea" id="RHEA-COMP:11060"/>
        <dbReference type="Rhea" id="RHEA-COMP:11605"/>
        <dbReference type="ChEBI" id="CHEBI:15378"/>
        <dbReference type="ChEBI" id="CHEBI:30013"/>
        <dbReference type="ChEBI" id="CHEBI:30616"/>
        <dbReference type="ChEBI" id="CHEBI:61977"/>
        <dbReference type="ChEBI" id="CHEBI:456216"/>
        <dbReference type="EC" id="2.7.11.24"/>
    </reaction>
</comment>
<dbReference type="CDD" id="cd07830">
    <property type="entry name" value="STKc_MAK_like"/>
    <property type="match status" value="1"/>
</dbReference>
<dbReference type="PROSITE" id="PS00107">
    <property type="entry name" value="PROTEIN_KINASE_ATP"/>
    <property type="match status" value="1"/>
</dbReference>
<name>A0AAD6WAN3_9ROSI</name>
<keyword evidence="6" id="KW-0808">Transferase</keyword>
<keyword evidence="4 15" id="KW-0723">Serine/threonine-protein kinase</keyword>
<keyword evidence="18" id="KW-1185">Reference proteome</keyword>
<evidence type="ECO:0000256" key="14">
    <source>
        <dbReference type="PROSITE-ProRule" id="PRU10141"/>
    </source>
</evidence>
<comment type="similarity">
    <text evidence="1">Belongs to the protein kinase superfamily. CMGC Ser/Thr protein kinase family. CDC2/CDKX subfamily.</text>
</comment>
<dbReference type="PROSITE" id="PS50011">
    <property type="entry name" value="PROTEIN_KINASE_DOM"/>
    <property type="match status" value="1"/>
</dbReference>
<dbReference type="AlphaFoldDB" id="A0AAD6WAN3"/>
<dbReference type="Gene3D" id="3.30.200.20">
    <property type="entry name" value="Phosphorylase Kinase, domain 1"/>
    <property type="match status" value="1"/>
</dbReference>
<evidence type="ECO:0000256" key="7">
    <source>
        <dbReference type="ARBA" id="ARBA00022741"/>
    </source>
</evidence>
<evidence type="ECO:0000259" key="16">
    <source>
        <dbReference type="PROSITE" id="PS50011"/>
    </source>
</evidence>
<dbReference type="PROSITE" id="PS00108">
    <property type="entry name" value="PROTEIN_KINASE_ST"/>
    <property type="match status" value="1"/>
</dbReference>
<keyword evidence="5" id="KW-0597">Phosphoprotein</keyword>
<evidence type="ECO:0000256" key="5">
    <source>
        <dbReference type="ARBA" id="ARBA00022553"/>
    </source>
</evidence>
<reference evidence="17" key="1">
    <citation type="journal article" date="2023" name="Mol. Ecol. Resour.">
        <title>Chromosome-level genome assembly of a triploid poplar Populus alba 'Berolinensis'.</title>
        <authorList>
            <person name="Chen S."/>
            <person name="Yu Y."/>
            <person name="Wang X."/>
            <person name="Wang S."/>
            <person name="Zhang T."/>
            <person name="Zhou Y."/>
            <person name="He R."/>
            <person name="Meng N."/>
            <person name="Wang Y."/>
            <person name="Liu W."/>
            <person name="Liu Z."/>
            <person name="Liu J."/>
            <person name="Guo Q."/>
            <person name="Huang H."/>
            <person name="Sederoff R.R."/>
            <person name="Wang G."/>
            <person name="Qu G."/>
            <person name="Chen S."/>
        </authorList>
    </citation>
    <scope>NUCLEOTIDE SEQUENCE</scope>
    <source>
        <strain evidence="17">SC-2020</strain>
    </source>
</reference>
<comment type="catalytic activity">
    <reaction evidence="13">
        <text>L-seryl-[protein] + ATP = O-phospho-L-seryl-[protein] + ADP + H(+)</text>
        <dbReference type="Rhea" id="RHEA:17989"/>
        <dbReference type="Rhea" id="RHEA-COMP:9863"/>
        <dbReference type="Rhea" id="RHEA-COMP:11604"/>
        <dbReference type="ChEBI" id="CHEBI:15378"/>
        <dbReference type="ChEBI" id="CHEBI:29999"/>
        <dbReference type="ChEBI" id="CHEBI:30616"/>
        <dbReference type="ChEBI" id="CHEBI:83421"/>
        <dbReference type="ChEBI" id="CHEBI:456216"/>
        <dbReference type="EC" id="2.7.11.22"/>
    </reaction>
</comment>
<feature type="domain" description="Protein kinase" evidence="16">
    <location>
        <begin position="4"/>
        <end position="283"/>
    </location>
</feature>
<comment type="catalytic activity">
    <reaction evidence="11">
        <text>L-threonyl-[protein] + ATP = O-phospho-L-threonyl-[protein] + ADP + H(+)</text>
        <dbReference type="Rhea" id="RHEA:46608"/>
        <dbReference type="Rhea" id="RHEA-COMP:11060"/>
        <dbReference type="Rhea" id="RHEA-COMP:11605"/>
        <dbReference type="ChEBI" id="CHEBI:15378"/>
        <dbReference type="ChEBI" id="CHEBI:30013"/>
        <dbReference type="ChEBI" id="CHEBI:30616"/>
        <dbReference type="ChEBI" id="CHEBI:61977"/>
        <dbReference type="ChEBI" id="CHEBI:456216"/>
        <dbReference type="EC" id="2.7.11.22"/>
    </reaction>
</comment>
<feature type="binding site" evidence="14">
    <location>
        <position position="33"/>
    </location>
    <ligand>
        <name>ATP</name>
        <dbReference type="ChEBI" id="CHEBI:30616"/>
    </ligand>
</feature>
<dbReference type="PANTHER" id="PTHR24055">
    <property type="entry name" value="MITOGEN-ACTIVATED PROTEIN KINASE"/>
    <property type="match status" value="1"/>
</dbReference>
<evidence type="ECO:0000256" key="13">
    <source>
        <dbReference type="ARBA" id="ARBA00048367"/>
    </source>
</evidence>
<gene>
    <name evidence="17" type="ORF">NC653_009686</name>
</gene>
<evidence type="ECO:0000256" key="4">
    <source>
        <dbReference type="ARBA" id="ARBA00022527"/>
    </source>
</evidence>
<evidence type="ECO:0000256" key="12">
    <source>
        <dbReference type="ARBA" id="ARBA00048312"/>
    </source>
</evidence>
<keyword evidence="7 14" id="KW-0547">Nucleotide-binding</keyword>
<comment type="similarity">
    <text evidence="2">Belongs to the protein kinase superfamily. CMGC Ser/Thr protein kinase family. MAP kinase subfamily.</text>
</comment>
<dbReference type="FunFam" id="3.30.200.20:FF:000545">
    <property type="entry name" value="CMGC family protein kinase"/>
    <property type="match status" value="1"/>
</dbReference>
<dbReference type="GO" id="GO:0004693">
    <property type="term" value="F:cyclin-dependent protein serine/threonine kinase activity"/>
    <property type="evidence" value="ECO:0007669"/>
    <property type="project" value="UniProtKB-EC"/>
</dbReference>
<dbReference type="SMART" id="SM00220">
    <property type="entry name" value="S_TKc"/>
    <property type="match status" value="1"/>
</dbReference>
<protein>
    <recommendedName>
        <fullName evidence="3">cyclin-dependent kinase</fullName>
        <ecNumber evidence="3">2.7.11.22</ecNumber>
    </recommendedName>
</protein>
<comment type="caution">
    <text evidence="17">The sequence shown here is derived from an EMBL/GenBank/DDBJ whole genome shotgun (WGS) entry which is preliminary data.</text>
</comment>
<evidence type="ECO:0000256" key="3">
    <source>
        <dbReference type="ARBA" id="ARBA00012425"/>
    </source>
</evidence>
<dbReference type="GO" id="GO:0004707">
    <property type="term" value="F:MAP kinase activity"/>
    <property type="evidence" value="ECO:0007669"/>
    <property type="project" value="UniProtKB-EC"/>
</dbReference>
<evidence type="ECO:0000313" key="18">
    <source>
        <dbReference type="Proteomes" id="UP001164929"/>
    </source>
</evidence>
<dbReference type="InterPro" id="IPR000719">
    <property type="entry name" value="Prot_kinase_dom"/>
</dbReference>
<organism evidence="17 18">
    <name type="scientific">Populus alba x Populus x berolinensis</name>
    <dbReference type="NCBI Taxonomy" id="444605"/>
    <lineage>
        <taxon>Eukaryota</taxon>
        <taxon>Viridiplantae</taxon>
        <taxon>Streptophyta</taxon>
        <taxon>Embryophyta</taxon>
        <taxon>Tracheophyta</taxon>
        <taxon>Spermatophyta</taxon>
        <taxon>Magnoliopsida</taxon>
        <taxon>eudicotyledons</taxon>
        <taxon>Gunneridae</taxon>
        <taxon>Pentapetalae</taxon>
        <taxon>rosids</taxon>
        <taxon>fabids</taxon>
        <taxon>Malpighiales</taxon>
        <taxon>Salicaceae</taxon>
        <taxon>Saliceae</taxon>
        <taxon>Populus</taxon>
    </lineage>
</organism>
<dbReference type="Pfam" id="PF00069">
    <property type="entry name" value="Pkinase"/>
    <property type="match status" value="1"/>
</dbReference>
<dbReference type="EMBL" id="JAQIZT010000003">
    <property type="protein sequence ID" value="KAJ7004941.1"/>
    <property type="molecule type" value="Genomic_DNA"/>
</dbReference>
<proteinExistence type="inferred from homology"/>
<evidence type="ECO:0000256" key="8">
    <source>
        <dbReference type="ARBA" id="ARBA00022777"/>
    </source>
</evidence>
<accession>A0AAD6WAN3</accession>
<sequence>MERYILVKELGEGAFGSVRQAINQETGEVVAIKQIKREYDSWEECLSLREVKSLQKLNHPKIVKLKELILRNKLLYFVFEYMEQNLYQVIADRKTLFSEAEVRDLCRQVFQGLAYMQKQGYFHRDLKPENLLVTRGAVKIADFGLAREINSRPPFTQYVSTRWYRAPEVILQSDFYNSKVDMWAMGAIMAELLTLRPLFPGTGEANQMYKICSVLGAPTMDSWADGIHLARTINYQFPEFDGVPLSALIPSASEDAISLISMLCSWNPCNRPTADEALKHPFFRSCFYIPPSLRFRDAASAGTNGESEQDCYKRYHGALSDSNLNHSFPSPNKLHAYSSTPVHRDLNRANQHVSIPARHFRFGPQSSNMGGTTSRGVSHAADTLPHMTNGSRKQFGVQPRLLPLKAGEQGIAESADMFIRPAQKFHPATIYTGKVAGGRSGKANTGAYQAFCPPEKLFRIFLLLIIGYQSSSSKQL</sequence>
<evidence type="ECO:0000256" key="10">
    <source>
        <dbReference type="ARBA" id="ARBA00047592"/>
    </source>
</evidence>
<evidence type="ECO:0000256" key="2">
    <source>
        <dbReference type="ARBA" id="ARBA00008832"/>
    </source>
</evidence>
<dbReference type="InterPro" id="IPR011009">
    <property type="entry name" value="Kinase-like_dom_sf"/>
</dbReference>
<dbReference type="SUPFAM" id="SSF56112">
    <property type="entry name" value="Protein kinase-like (PK-like)"/>
    <property type="match status" value="1"/>
</dbReference>
<dbReference type="GO" id="GO:0005524">
    <property type="term" value="F:ATP binding"/>
    <property type="evidence" value="ECO:0007669"/>
    <property type="project" value="UniProtKB-UniRule"/>
</dbReference>
<dbReference type="FunFam" id="1.10.510.10:FF:000104">
    <property type="entry name" value="serine/threonine-protein kinase MAK isoform X1"/>
    <property type="match status" value="1"/>
</dbReference>
<dbReference type="InterPro" id="IPR050117">
    <property type="entry name" value="MAPK"/>
</dbReference>
<dbReference type="EC" id="2.7.11.22" evidence="3"/>
<evidence type="ECO:0000256" key="1">
    <source>
        <dbReference type="ARBA" id="ARBA00006485"/>
    </source>
</evidence>